<dbReference type="RefSeq" id="WP_179765784.1">
    <property type="nucleotide sequence ID" value="NZ_JACCFO010000001.1"/>
</dbReference>
<gene>
    <name evidence="2" type="ORF">HNR12_000338</name>
</gene>
<sequence>MSRTDKTKPLWVRHAEHGPRPVHDHSDGHVCDLPPGPTPRWLTPDTRCRWEHPAAHLLSFKKPCCAGCKRRSHIRERQDWAKAGNRRDRYAARLRARRYITGRDDD</sequence>
<reference evidence="2 3" key="1">
    <citation type="submission" date="2020-07" db="EMBL/GenBank/DDBJ databases">
        <title>Sequencing the genomes of 1000 actinobacteria strains.</title>
        <authorList>
            <person name="Klenk H.-P."/>
        </authorList>
    </citation>
    <scope>NUCLEOTIDE SEQUENCE [LARGE SCALE GENOMIC DNA]</scope>
    <source>
        <strain evidence="2 3">DSM 45927</strain>
    </source>
</reference>
<evidence type="ECO:0000256" key="1">
    <source>
        <dbReference type="SAM" id="MobiDB-lite"/>
    </source>
</evidence>
<organism evidence="2 3">
    <name type="scientific">Streptomonospora nanhaiensis</name>
    <dbReference type="NCBI Taxonomy" id="1323731"/>
    <lineage>
        <taxon>Bacteria</taxon>
        <taxon>Bacillati</taxon>
        <taxon>Actinomycetota</taxon>
        <taxon>Actinomycetes</taxon>
        <taxon>Streptosporangiales</taxon>
        <taxon>Nocardiopsidaceae</taxon>
        <taxon>Streptomonospora</taxon>
    </lineage>
</organism>
<feature type="compositionally biased region" description="Basic and acidic residues" evidence="1">
    <location>
        <begin position="1"/>
        <end position="30"/>
    </location>
</feature>
<evidence type="ECO:0000313" key="2">
    <source>
        <dbReference type="EMBL" id="NYI94061.1"/>
    </source>
</evidence>
<dbReference type="EMBL" id="JACCFO010000001">
    <property type="protein sequence ID" value="NYI94061.1"/>
    <property type="molecule type" value="Genomic_DNA"/>
</dbReference>
<dbReference type="AlphaFoldDB" id="A0A853BHG4"/>
<proteinExistence type="predicted"/>
<evidence type="ECO:0000313" key="3">
    <source>
        <dbReference type="Proteomes" id="UP000575985"/>
    </source>
</evidence>
<comment type="caution">
    <text evidence="2">The sequence shown here is derived from an EMBL/GenBank/DDBJ whole genome shotgun (WGS) entry which is preliminary data.</text>
</comment>
<name>A0A853BHG4_9ACTN</name>
<keyword evidence="3" id="KW-1185">Reference proteome</keyword>
<feature type="region of interest" description="Disordered" evidence="1">
    <location>
        <begin position="1"/>
        <end position="31"/>
    </location>
</feature>
<accession>A0A853BHG4</accession>
<protein>
    <submittedName>
        <fullName evidence="2">Uncharacterized protein</fullName>
    </submittedName>
</protein>
<dbReference type="Proteomes" id="UP000575985">
    <property type="component" value="Unassembled WGS sequence"/>
</dbReference>